<name>A0A154P233_DUFNO</name>
<dbReference type="PANTHER" id="PTHR16220">
    <property type="entry name" value="WD REPEAT PROTEIN 8-RELATED"/>
    <property type="match status" value="1"/>
</dbReference>
<dbReference type="Proteomes" id="UP000076502">
    <property type="component" value="Unassembled WGS sequence"/>
</dbReference>
<dbReference type="STRING" id="178035.A0A154P233"/>
<evidence type="ECO:0000313" key="1">
    <source>
        <dbReference type="EMBL" id="KZC05190.1"/>
    </source>
</evidence>
<dbReference type="EMBL" id="KQ434786">
    <property type="protein sequence ID" value="KZC05190.1"/>
    <property type="molecule type" value="Genomic_DNA"/>
</dbReference>
<accession>A0A154P233</accession>
<dbReference type="InterPro" id="IPR052778">
    <property type="entry name" value="Centrosome-WD_assoc"/>
</dbReference>
<dbReference type="SUPFAM" id="SSF82171">
    <property type="entry name" value="DPP6 N-terminal domain-like"/>
    <property type="match status" value="1"/>
</dbReference>
<gene>
    <name evidence="1" type="ORF">WN55_08797</name>
</gene>
<dbReference type="PANTHER" id="PTHR16220:SF0">
    <property type="entry name" value="WD REPEAT-CONTAINING PROTEIN WRAP73"/>
    <property type="match status" value="1"/>
</dbReference>
<sequence>MDGRFFAFAYQENLITKNSKTFETIHSFVFPDIIEYLEWSRNSEYILCANIKKAIIEVYSIHYPECQFKLVEGSTGLESVTWSLDSKHILTLSDFNIQTSIWPLESQNVIHIQNVKSCYHKLHFSPNGKKLALIIANEGEDAIEIYKTDTWKLYKVSIQNLLLQIS</sequence>
<proteinExistence type="predicted"/>
<dbReference type="InterPro" id="IPR015943">
    <property type="entry name" value="WD40/YVTN_repeat-like_dom_sf"/>
</dbReference>
<dbReference type="GO" id="GO:0005815">
    <property type="term" value="C:microtubule organizing center"/>
    <property type="evidence" value="ECO:0007669"/>
    <property type="project" value="TreeGrafter"/>
</dbReference>
<keyword evidence="2" id="KW-1185">Reference proteome</keyword>
<dbReference type="GO" id="GO:1990811">
    <property type="term" value="C:MWP complex"/>
    <property type="evidence" value="ECO:0007669"/>
    <property type="project" value="TreeGrafter"/>
</dbReference>
<evidence type="ECO:0000313" key="2">
    <source>
        <dbReference type="Proteomes" id="UP000076502"/>
    </source>
</evidence>
<organism evidence="1 2">
    <name type="scientific">Dufourea novaeangliae</name>
    <name type="common">Sweat bee</name>
    <dbReference type="NCBI Taxonomy" id="178035"/>
    <lineage>
        <taxon>Eukaryota</taxon>
        <taxon>Metazoa</taxon>
        <taxon>Ecdysozoa</taxon>
        <taxon>Arthropoda</taxon>
        <taxon>Hexapoda</taxon>
        <taxon>Insecta</taxon>
        <taxon>Pterygota</taxon>
        <taxon>Neoptera</taxon>
        <taxon>Endopterygota</taxon>
        <taxon>Hymenoptera</taxon>
        <taxon>Apocrita</taxon>
        <taxon>Aculeata</taxon>
        <taxon>Apoidea</taxon>
        <taxon>Anthophila</taxon>
        <taxon>Halictidae</taxon>
        <taxon>Rophitinae</taxon>
        <taxon>Dufourea</taxon>
    </lineage>
</organism>
<dbReference type="Gene3D" id="2.130.10.10">
    <property type="entry name" value="YVTN repeat-like/Quinoprotein amine dehydrogenase"/>
    <property type="match status" value="1"/>
</dbReference>
<reference evidence="1 2" key="1">
    <citation type="submission" date="2015-07" db="EMBL/GenBank/DDBJ databases">
        <title>The genome of Dufourea novaeangliae.</title>
        <authorList>
            <person name="Pan H."/>
            <person name="Kapheim K."/>
        </authorList>
    </citation>
    <scope>NUCLEOTIDE SEQUENCE [LARGE SCALE GENOMIC DNA]</scope>
    <source>
        <strain evidence="1">0120121106</strain>
        <tissue evidence="1">Whole body</tissue>
    </source>
</reference>
<dbReference type="AlphaFoldDB" id="A0A154P233"/>
<protein>
    <submittedName>
        <fullName evidence="1">WD repeat-containing protein WRAP73</fullName>
    </submittedName>
</protein>